<comment type="caution">
    <text evidence="2">The sequence shown here is derived from an EMBL/GenBank/DDBJ whole genome shotgun (WGS) entry which is preliminary data.</text>
</comment>
<organism evidence="2 3">
    <name type="scientific">Rhizophagus irregularis</name>
    <dbReference type="NCBI Taxonomy" id="588596"/>
    <lineage>
        <taxon>Eukaryota</taxon>
        <taxon>Fungi</taxon>
        <taxon>Fungi incertae sedis</taxon>
        <taxon>Mucoromycota</taxon>
        <taxon>Glomeromycotina</taxon>
        <taxon>Glomeromycetes</taxon>
        <taxon>Glomerales</taxon>
        <taxon>Glomeraceae</taxon>
        <taxon>Rhizophagus</taxon>
    </lineage>
</organism>
<keyword evidence="1" id="KW-0472">Membrane</keyword>
<reference evidence="2" key="1">
    <citation type="submission" date="2020-05" db="EMBL/GenBank/DDBJ databases">
        <authorList>
            <person name="Rincon C."/>
            <person name="Sanders R I."/>
            <person name="Robbins C."/>
            <person name="Chaturvedi A."/>
        </authorList>
    </citation>
    <scope>NUCLEOTIDE SEQUENCE</scope>
    <source>
        <strain evidence="2">CHB12</strain>
    </source>
</reference>
<keyword evidence="1" id="KW-1133">Transmembrane helix</keyword>
<keyword evidence="1" id="KW-0812">Transmembrane</keyword>
<accession>A0A916DWP5</accession>
<dbReference type="EMBL" id="CAGKOT010000001">
    <property type="protein sequence ID" value="CAB5298256.1"/>
    <property type="molecule type" value="Genomic_DNA"/>
</dbReference>
<dbReference type="AlphaFoldDB" id="A0A916DWP5"/>
<dbReference type="VEuPathDB" id="FungiDB:RhiirFUN_001340"/>
<feature type="transmembrane region" description="Helical" evidence="1">
    <location>
        <begin position="6"/>
        <end position="28"/>
    </location>
</feature>
<feature type="transmembrane region" description="Helical" evidence="1">
    <location>
        <begin position="35"/>
        <end position="64"/>
    </location>
</feature>
<evidence type="ECO:0000256" key="1">
    <source>
        <dbReference type="SAM" id="Phobius"/>
    </source>
</evidence>
<gene>
    <name evidence="2" type="ORF">CHRIB12_LOCUS641</name>
</gene>
<name>A0A916DWP5_9GLOM</name>
<evidence type="ECO:0000313" key="2">
    <source>
        <dbReference type="EMBL" id="CAB5298256.1"/>
    </source>
</evidence>
<dbReference type="OrthoDB" id="2422615at2759"/>
<dbReference type="Proteomes" id="UP000684084">
    <property type="component" value="Unassembled WGS sequence"/>
</dbReference>
<sequence>MVLPVVLAVGGISALGVFSLVGIGSLILGTSIVGAAIVGVITLVITGVIILGTSIVGTISSIFFARWLFEKFIEQIYIKKLGMHLQMY</sequence>
<protein>
    <submittedName>
        <fullName evidence="2">Uncharacterized protein</fullName>
    </submittedName>
</protein>
<proteinExistence type="predicted"/>
<evidence type="ECO:0000313" key="3">
    <source>
        <dbReference type="Proteomes" id="UP000684084"/>
    </source>
</evidence>